<feature type="compositionally biased region" description="Basic residues" evidence="1">
    <location>
        <begin position="1"/>
        <end position="10"/>
    </location>
</feature>
<dbReference type="EMBL" id="JABFUD020000023">
    <property type="protein sequence ID" value="KAI5061670.1"/>
    <property type="molecule type" value="Genomic_DNA"/>
</dbReference>
<evidence type="ECO:0000313" key="3">
    <source>
        <dbReference type="Proteomes" id="UP000886520"/>
    </source>
</evidence>
<comment type="caution">
    <text evidence="2">The sequence shown here is derived from an EMBL/GenBank/DDBJ whole genome shotgun (WGS) entry which is preliminary data.</text>
</comment>
<feature type="compositionally biased region" description="Low complexity" evidence="1">
    <location>
        <begin position="301"/>
        <end position="316"/>
    </location>
</feature>
<feature type="compositionally biased region" description="Basic and acidic residues" evidence="1">
    <location>
        <begin position="134"/>
        <end position="150"/>
    </location>
</feature>
<accession>A0A9D4U5E5</accession>
<gene>
    <name evidence="2" type="ORF">GOP47_0024175</name>
</gene>
<protein>
    <submittedName>
        <fullName evidence="2">Uncharacterized protein</fullName>
    </submittedName>
</protein>
<feature type="region of interest" description="Disordered" evidence="1">
    <location>
        <begin position="1"/>
        <end position="27"/>
    </location>
</feature>
<keyword evidence="3" id="KW-1185">Reference proteome</keyword>
<feature type="compositionally biased region" description="Basic residues" evidence="1">
    <location>
        <begin position="163"/>
        <end position="173"/>
    </location>
</feature>
<reference evidence="2" key="1">
    <citation type="submission" date="2021-01" db="EMBL/GenBank/DDBJ databases">
        <title>Adiantum capillus-veneris genome.</title>
        <authorList>
            <person name="Fang Y."/>
            <person name="Liao Q."/>
        </authorList>
    </citation>
    <scope>NUCLEOTIDE SEQUENCE</scope>
    <source>
        <strain evidence="2">H3</strain>
        <tissue evidence="2">Leaf</tissue>
    </source>
</reference>
<feature type="region of interest" description="Disordered" evidence="1">
    <location>
        <begin position="301"/>
        <end position="329"/>
    </location>
</feature>
<name>A0A9D4U5E5_ADICA</name>
<proteinExistence type="predicted"/>
<evidence type="ECO:0000313" key="2">
    <source>
        <dbReference type="EMBL" id="KAI5061670.1"/>
    </source>
</evidence>
<feature type="region of interest" description="Disordered" evidence="1">
    <location>
        <begin position="131"/>
        <end position="179"/>
    </location>
</feature>
<organism evidence="2 3">
    <name type="scientific">Adiantum capillus-veneris</name>
    <name type="common">Maidenhair fern</name>
    <dbReference type="NCBI Taxonomy" id="13818"/>
    <lineage>
        <taxon>Eukaryota</taxon>
        <taxon>Viridiplantae</taxon>
        <taxon>Streptophyta</taxon>
        <taxon>Embryophyta</taxon>
        <taxon>Tracheophyta</taxon>
        <taxon>Polypodiopsida</taxon>
        <taxon>Polypodiidae</taxon>
        <taxon>Polypodiales</taxon>
        <taxon>Pteridineae</taxon>
        <taxon>Pteridaceae</taxon>
        <taxon>Vittarioideae</taxon>
        <taxon>Adiantum</taxon>
    </lineage>
</organism>
<sequence length="410" mass="45007">MSLSFHHSKGRTSEPNSQKKPPPVEQPSLQELLREKALPHVATLSDEEEEVLHFLVLYGRNALLPPGASISPGRSCKFSSSKVRVRQQGCRHCSSSDVLEASACFSCYSRVWRRWNASPNRDVISDILDSIENPSKEIENPQENPPERTSESNTPQVAPQVSKGKKKKKKRLDKKREISETNLEKGESLQFSRIEALYLIDGDPHPLGSMDTICDDGGPEVSITMENGPIISSVKVIAGHMKGLLRGLKQKEKPFATSPNSAFTDLIIENTGSSSISMTVGSGSPSETVAIEIPENLTLGLSPRGSLGPSSSVSQGKITTKLQQPHWRGKRRRSQILPFDCEDIPVDNKEQEAVTVLENTQMSSAPRAADVGLGGRGFLARVFPDALGRVASRLWDLVSVRLRSRAVEYH</sequence>
<dbReference type="PANTHER" id="PTHR31903:SF6">
    <property type="entry name" value="F12F1.11-RELATED"/>
    <property type="match status" value="1"/>
</dbReference>
<dbReference type="PANTHER" id="PTHR31903">
    <property type="entry name" value="F12F1.11-RELATED"/>
    <property type="match status" value="1"/>
</dbReference>
<dbReference type="Proteomes" id="UP000886520">
    <property type="component" value="Chromosome 23"/>
</dbReference>
<evidence type="ECO:0000256" key="1">
    <source>
        <dbReference type="SAM" id="MobiDB-lite"/>
    </source>
</evidence>
<dbReference type="OrthoDB" id="1937859at2759"/>
<dbReference type="AlphaFoldDB" id="A0A9D4U5E5"/>